<dbReference type="AlphaFoldDB" id="A0A117NLL7"/>
<organism evidence="3 4">
    <name type="scientific">Penicillium freii</name>
    <dbReference type="NCBI Taxonomy" id="48697"/>
    <lineage>
        <taxon>Eukaryota</taxon>
        <taxon>Fungi</taxon>
        <taxon>Dikarya</taxon>
        <taxon>Ascomycota</taxon>
        <taxon>Pezizomycotina</taxon>
        <taxon>Eurotiomycetes</taxon>
        <taxon>Eurotiomycetidae</taxon>
        <taxon>Eurotiales</taxon>
        <taxon>Aspergillaceae</taxon>
        <taxon>Penicillium</taxon>
    </lineage>
</organism>
<dbReference type="SUPFAM" id="SSF53067">
    <property type="entry name" value="Actin-like ATPase domain"/>
    <property type="match status" value="2"/>
</dbReference>
<dbReference type="STRING" id="48697.A0A117NLL7"/>
<dbReference type="CDD" id="cd10170">
    <property type="entry name" value="ASKHA_NBD_HSP70"/>
    <property type="match status" value="1"/>
</dbReference>
<sequence>MSTYRPRRKASDGFDFQDLIQSLRETRDGDLDDRLVIGLDFGTTFSGVSWATVDDFERNQIQTITSWPGAYRQESKAPTRLFYENGKTFWGYEVPDEVEPIQWFKLLLLRDEDMSSEVRSNDLIVRARKMLQDEDKTAVDCIADYLKGLWAHTLKSIKSDRNDVIVSNLAFHVVITIPAIWKDYAREAMKEAAKKAGILKRRSSASETILTFVPEPEAAGLASLGLRRRQLRTDEVYVICDAGGGTVDVISYRVGELKPITLHEAVGGTGGLCGGIFVDAQFGRICKARLGRRWSKLNPGHIKHIMDSEWETKIKTRYHPDNKRPNIVAIPDEAFGGPDRNDTEREPHIINGSIHFSSSDIRKTFTEVFAEIDKLLDGQIKSARDKGLSVKGIVLVGGFGTSPYLYQHLEGRYKPQNLKVIQSDDTSPNTSPRTAICRGAVFKGFIDGPGGAAHSTLSIGSTIARQSLGVTMSVEFKKGVHNKKDKYRDRVTGECMARNRMKWYLYKGQDVSKADPIRHSFVRSFTDGDDFKSTISDTIYQCDSENPPRQLNDTVTGICKVSWSTKGINHDDLESQSGKNGPYKVLSYEIEARKLVPKIPGLLMSDMVCNLKSETPSE</sequence>
<protein>
    <submittedName>
        <fullName evidence="3">Uncharacterized protein</fullName>
    </submittedName>
</protein>
<dbReference type="Pfam" id="PF00012">
    <property type="entry name" value="HSP70"/>
    <property type="match status" value="1"/>
</dbReference>
<keyword evidence="1" id="KW-0547">Nucleotide-binding</keyword>
<reference evidence="3 4" key="1">
    <citation type="submission" date="2015-10" db="EMBL/GenBank/DDBJ databases">
        <title>Genome sequencing of Penicillium freii.</title>
        <authorList>
            <person name="Nguyen H.D."/>
            <person name="Visagie C.M."/>
            <person name="Seifert K.A."/>
        </authorList>
    </citation>
    <scope>NUCLEOTIDE SEQUENCE [LARGE SCALE GENOMIC DNA]</scope>
    <source>
        <strain evidence="3 4">DAOM 242723</strain>
    </source>
</reference>
<name>A0A117NLL7_PENFR</name>
<keyword evidence="4" id="KW-1185">Reference proteome</keyword>
<dbReference type="Gene3D" id="3.30.420.40">
    <property type="match status" value="1"/>
</dbReference>
<proteinExistence type="predicted"/>
<evidence type="ECO:0000256" key="2">
    <source>
        <dbReference type="ARBA" id="ARBA00022840"/>
    </source>
</evidence>
<dbReference type="PANTHER" id="PTHR14187:SF5">
    <property type="entry name" value="HEAT SHOCK 70 KDA PROTEIN 12A"/>
    <property type="match status" value="1"/>
</dbReference>
<comment type="caution">
    <text evidence="3">The sequence shown here is derived from an EMBL/GenBank/DDBJ whole genome shotgun (WGS) entry which is preliminary data.</text>
</comment>
<dbReference type="EMBL" id="LLXE01000325">
    <property type="protein sequence ID" value="KUM57892.1"/>
    <property type="molecule type" value="Genomic_DNA"/>
</dbReference>
<dbReference type="Proteomes" id="UP000055045">
    <property type="component" value="Unassembled WGS sequence"/>
</dbReference>
<gene>
    <name evidence="3" type="ORF">ACN42_g9269</name>
</gene>
<dbReference type="InterPro" id="IPR013126">
    <property type="entry name" value="Hsp_70_fam"/>
</dbReference>
<evidence type="ECO:0000313" key="3">
    <source>
        <dbReference type="EMBL" id="KUM57892.1"/>
    </source>
</evidence>
<dbReference type="PRINTS" id="PR00301">
    <property type="entry name" value="HEATSHOCK70"/>
</dbReference>
<keyword evidence="2" id="KW-0067">ATP-binding</keyword>
<dbReference type="GO" id="GO:0140662">
    <property type="term" value="F:ATP-dependent protein folding chaperone"/>
    <property type="evidence" value="ECO:0007669"/>
    <property type="project" value="InterPro"/>
</dbReference>
<accession>A0A117NLL7</accession>
<dbReference type="GO" id="GO:0005524">
    <property type="term" value="F:ATP binding"/>
    <property type="evidence" value="ECO:0007669"/>
    <property type="project" value="UniProtKB-KW"/>
</dbReference>
<evidence type="ECO:0000313" key="4">
    <source>
        <dbReference type="Proteomes" id="UP000055045"/>
    </source>
</evidence>
<evidence type="ECO:0000256" key="1">
    <source>
        <dbReference type="ARBA" id="ARBA00022741"/>
    </source>
</evidence>
<dbReference type="InterPro" id="IPR043129">
    <property type="entry name" value="ATPase_NBD"/>
</dbReference>
<dbReference type="PANTHER" id="PTHR14187">
    <property type="entry name" value="ALPHA KINASE/ELONGATION FACTOR 2 KINASE"/>
    <property type="match status" value="1"/>
</dbReference>